<keyword evidence="2" id="KW-0670">Pyruvate</keyword>
<evidence type="ECO:0000256" key="1">
    <source>
        <dbReference type="SAM" id="MobiDB-lite"/>
    </source>
</evidence>
<dbReference type="AlphaFoldDB" id="A0A238YSC8"/>
<protein>
    <submittedName>
        <fullName evidence="2">Maleylpyruvate isomerase</fullName>
    </submittedName>
</protein>
<evidence type="ECO:0000313" key="2">
    <source>
        <dbReference type="EMBL" id="SNR73574.1"/>
    </source>
</evidence>
<evidence type="ECO:0000313" key="3">
    <source>
        <dbReference type="Proteomes" id="UP000198415"/>
    </source>
</evidence>
<dbReference type="SUPFAM" id="SSF109854">
    <property type="entry name" value="DinB/YfiT-like putative metalloenzymes"/>
    <property type="match status" value="1"/>
</dbReference>
<sequence>MAGAADAYVRLLDVARTGTEAGIEDSSGPDADLDASLTRLFARVPALPVPAWQNLVTARAGWRHPAWFTLLRCWRELETHHVDLDAGYEPADWPAAYVAWALDQTFATLAERDFPLARAEATDLGRIWKLTGGGPVVRAPAHVLLGWLAGRTPAPAPPLPDPPIWPLPPAPGWGRADAA</sequence>
<keyword evidence="2" id="KW-0413">Isomerase</keyword>
<feature type="region of interest" description="Disordered" evidence="1">
    <location>
        <begin position="159"/>
        <end position="179"/>
    </location>
</feature>
<dbReference type="EMBL" id="FZNR01000005">
    <property type="protein sequence ID" value="SNR73574.1"/>
    <property type="molecule type" value="Genomic_DNA"/>
</dbReference>
<proteinExistence type="predicted"/>
<name>A0A238YSC8_9ACTN</name>
<organism evidence="2 3">
    <name type="scientific">Actinoplanes regularis</name>
    <dbReference type="NCBI Taxonomy" id="52697"/>
    <lineage>
        <taxon>Bacteria</taxon>
        <taxon>Bacillati</taxon>
        <taxon>Actinomycetota</taxon>
        <taxon>Actinomycetes</taxon>
        <taxon>Micromonosporales</taxon>
        <taxon>Micromonosporaceae</taxon>
        <taxon>Actinoplanes</taxon>
    </lineage>
</organism>
<dbReference type="Proteomes" id="UP000198415">
    <property type="component" value="Unassembled WGS sequence"/>
</dbReference>
<dbReference type="GO" id="GO:0016853">
    <property type="term" value="F:isomerase activity"/>
    <property type="evidence" value="ECO:0007669"/>
    <property type="project" value="UniProtKB-KW"/>
</dbReference>
<dbReference type="InterPro" id="IPR034660">
    <property type="entry name" value="DinB/YfiT-like"/>
</dbReference>
<feature type="compositionally biased region" description="Pro residues" evidence="1">
    <location>
        <begin position="159"/>
        <end position="171"/>
    </location>
</feature>
<keyword evidence="3" id="KW-1185">Reference proteome</keyword>
<reference evidence="2 3" key="1">
    <citation type="submission" date="2017-06" db="EMBL/GenBank/DDBJ databases">
        <authorList>
            <person name="Kim H.J."/>
            <person name="Triplett B.A."/>
        </authorList>
    </citation>
    <scope>NUCLEOTIDE SEQUENCE [LARGE SCALE GENOMIC DNA]</scope>
    <source>
        <strain evidence="2 3">DSM 43151</strain>
    </source>
</reference>
<dbReference type="Gene3D" id="1.20.120.450">
    <property type="entry name" value="dinb family like domain"/>
    <property type="match status" value="1"/>
</dbReference>
<accession>A0A238YSC8</accession>
<gene>
    <name evidence="2" type="ORF">SAMN06264365_105114</name>
</gene>